<evidence type="ECO:0000256" key="5">
    <source>
        <dbReference type="ARBA" id="ARBA00023204"/>
    </source>
</evidence>
<feature type="compositionally biased region" description="Polar residues" evidence="8">
    <location>
        <begin position="1"/>
        <end position="14"/>
    </location>
</feature>
<organism evidence="10 11">
    <name type="scientific">Parelaphostrongylus tenuis</name>
    <name type="common">Meningeal worm</name>
    <dbReference type="NCBI Taxonomy" id="148309"/>
    <lineage>
        <taxon>Eukaryota</taxon>
        <taxon>Metazoa</taxon>
        <taxon>Ecdysozoa</taxon>
        <taxon>Nematoda</taxon>
        <taxon>Chromadorea</taxon>
        <taxon>Rhabditida</taxon>
        <taxon>Rhabditina</taxon>
        <taxon>Rhabditomorpha</taxon>
        <taxon>Strongyloidea</taxon>
        <taxon>Metastrongylidae</taxon>
        <taxon>Parelaphostrongylus</taxon>
    </lineage>
</organism>
<feature type="region of interest" description="Disordered" evidence="8">
    <location>
        <begin position="149"/>
        <end position="174"/>
    </location>
</feature>
<evidence type="ECO:0000313" key="11">
    <source>
        <dbReference type="Proteomes" id="UP001196413"/>
    </source>
</evidence>
<accession>A0AAD5MR84</accession>
<comment type="function">
    <text evidence="7">Component of the SMC5-SMC6 complex, that promotes sister chromatid alignment after DNA damage and facilitates double-stranded DNA breaks (DSBs) repair via homologous recombination between sister chromatids.</text>
</comment>
<comment type="similarity">
    <text evidence="2 7">Belongs to the NSE4 family.</text>
</comment>
<dbReference type="PANTHER" id="PTHR16140">
    <property type="entry name" value="NON-STRUCTURAL MAINTENANCE OF CHROMOSOMES ELEMENT 4"/>
    <property type="match status" value="1"/>
</dbReference>
<evidence type="ECO:0000256" key="6">
    <source>
        <dbReference type="ARBA" id="ARBA00023242"/>
    </source>
</evidence>
<keyword evidence="6 7" id="KW-0539">Nucleus</keyword>
<dbReference type="AlphaFoldDB" id="A0AAD5MR84"/>
<keyword evidence="11" id="KW-1185">Reference proteome</keyword>
<evidence type="ECO:0000313" key="10">
    <source>
        <dbReference type="EMBL" id="KAJ1353332.1"/>
    </source>
</evidence>
<feature type="compositionally biased region" description="Polar residues" evidence="8">
    <location>
        <begin position="156"/>
        <end position="165"/>
    </location>
</feature>
<evidence type="ECO:0000256" key="8">
    <source>
        <dbReference type="SAM" id="MobiDB-lite"/>
    </source>
</evidence>
<evidence type="ECO:0000259" key="9">
    <source>
        <dbReference type="Pfam" id="PF08743"/>
    </source>
</evidence>
<dbReference type="EMBL" id="JAHQIW010001684">
    <property type="protein sequence ID" value="KAJ1353332.1"/>
    <property type="molecule type" value="Genomic_DNA"/>
</dbReference>
<dbReference type="GO" id="GO:0030915">
    <property type="term" value="C:Smc5-Smc6 complex"/>
    <property type="evidence" value="ECO:0007669"/>
    <property type="project" value="UniProtKB-UniRule"/>
</dbReference>
<comment type="subunit">
    <text evidence="7">Component of the SMC5-SMC6 complex.</text>
</comment>
<dbReference type="PANTHER" id="PTHR16140:SF0">
    <property type="entry name" value="NON-STRUCTURAL MAINTENANCE OF CHROMOSOMES ELEMENT 4"/>
    <property type="match status" value="1"/>
</dbReference>
<comment type="subcellular location">
    <subcellularLocation>
        <location evidence="1 7">Nucleus</location>
    </subcellularLocation>
</comment>
<evidence type="ECO:0000256" key="3">
    <source>
        <dbReference type="ARBA" id="ARBA00022763"/>
    </source>
</evidence>
<keyword evidence="5 7" id="KW-0234">DNA repair</keyword>
<dbReference type="GO" id="GO:0006281">
    <property type="term" value="P:DNA repair"/>
    <property type="evidence" value="ECO:0007669"/>
    <property type="project" value="UniProtKB-UniRule"/>
</dbReference>
<proteinExistence type="inferred from homology"/>
<reference evidence="10" key="1">
    <citation type="submission" date="2021-06" db="EMBL/GenBank/DDBJ databases">
        <title>Parelaphostrongylus tenuis whole genome reference sequence.</title>
        <authorList>
            <person name="Garwood T.J."/>
            <person name="Larsen P.A."/>
            <person name="Fountain-Jones N.M."/>
            <person name="Garbe J.R."/>
            <person name="Macchietto M.G."/>
            <person name="Kania S.A."/>
            <person name="Gerhold R.W."/>
            <person name="Richards J.E."/>
            <person name="Wolf T.M."/>
        </authorList>
    </citation>
    <scope>NUCLEOTIDE SEQUENCE</scope>
    <source>
        <strain evidence="10">MNPRO001-30</strain>
        <tissue evidence="10">Meninges</tissue>
    </source>
</reference>
<comment type="caution">
    <text evidence="10">The sequence shown here is derived from an EMBL/GenBank/DDBJ whole genome shotgun (WGS) entry which is preliminary data.</text>
</comment>
<name>A0AAD5MR84_PARTN</name>
<keyword evidence="3 7" id="KW-0227">DNA damage</keyword>
<dbReference type="Proteomes" id="UP001196413">
    <property type="component" value="Unassembled WGS sequence"/>
</dbReference>
<dbReference type="GO" id="GO:0005634">
    <property type="term" value="C:nucleus"/>
    <property type="evidence" value="ECO:0007669"/>
    <property type="project" value="UniProtKB-SubCell"/>
</dbReference>
<evidence type="ECO:0000256" key="7">
    <source>
        <dbReference type="RuleBase" id="RU365071"/>
    </source>
</evidence>
<evidence type="ECO:0000256" key="2">
    <source>
        <dbReference type="ARBA" id="ARBA00008997"/>
    </source>
</evidence>
<dbReference type="GO" id="GO:0006310">
    <property type="term" value="P:DNA recombination"/>
    <property type="evidence" value="ECO:0007669"/>
    <property type="project" value="UniProtKB-UniRule"/>
</dbReference>
<protein>
    <recommendedName>
        <fullName evidence="7">Non-structural maintenance of chromosomes element 4</fullName>
    </recommendedName>
</protein>
<dbReference type="InterPro" id="IPR014854">
    <property type="entry name" value="Nse4_C"/>
</dbReference>
<keyword evidence="4 7" id="KW-0233">DNA recombination</keyword>
<gene>
    <name evidence="10" type="primary">NSMCE4A_1</name>
    <name evidence="10" type="ORF">KIN20_009938</name>
</gene>
<feature type="region of interest" description="Disordered" evidence="8">
    <location>
        <begin position="1"/>
        <end position="29"/>
    </location>
</feature>
<dbReference type="InterPro" id="IPR027786">
    <property type="entry name" value="Nse4/EID"/>
</dbReference>
<evidence type="ECO:0000256" key="1">
    <source>
        <dbReference type="ARBA" id="ARBA00004123"/>
    </source>
</evidence>
<dbReference type="Pfam" id="PF08743">
    <property type="entry name" value="Nse4_C"/>
    <property type="match status" value="1"/>
</dbReference>
<feature type="domain" description="Non-structural maintenance of chromosome element 4 C-terminal" evidence="9">
    <location>
        <begin position="275"/>
        <end position="358"/>
    </location>
</feature>
<evidence type="ECO:0000256" key="4">
    <source>
        <dbReference type="ARBA" id="ARBA00023172"/>
    </source>
</evidence>
<sequence length="359" mass="40024">MPRPLANSNSSHQTGNEDGRNAVEENGLTRKQIIEAESLNSIVDKADPSERASLCEAYQGICNQLEEKCEVDSGGNSLLNDDLQKSLNDVERSYQDIGAGDKEVATDAETLVSIANAERVVTPENFANALPRCAQHPPSVSNPLLLDETEVDSEDSPSGMSQVENNLDESEGVSAPPKISFDQWRWFGRQNYGTLTHDVSIKNVSLQTKVPNDQVVASSEVVKMKQAQRQKDVKEEAVVLENKHLESVDDEVSLARELDKVRKALKKAWKDESSICYFKFVLDPTDFGMTVQNMLYISYLIKDGHVRMTMNDEQLPVLLPVSDEERQNLLDNKSAAVTNQAIISFSYEDWEELVRAMNS</sequence>